<dbReference type="PANTHER" id="PTHR19845">
    <property type="entry name" value="KATANIN P80 SUBUNIT"/>
    <property type="match status" value="1"/>
</dbReference>
<dbReference type="CDD" id="cd00200">
    <property type="entry name" value="WD40"/>
    <property type="match status" value="1"/>
</dbReference>
<feature type="region of interest" description="Disordered" evidence="11">
    <location>
        <begin position="1"/>
        <end position="21"/>
    </location>
</feature>
<evidence type="ECO:0000313" key="14">
    <source>
        <dbReference type="EMBL" id="KAG6517752.1"/>
    </source>
</evidence>
<dbReference type="GO" id="GO:0005874">
    <property type="term" value="C:microtubule"/>
    <property type="evidence" value="ECO:0007669"/>
    <property type="project" value="UniProtKB-KW"/>
</dbReference>
<evidence type="ECO:0000256" key="6">
    <source>
        <dbReference type="ARBA" id="ARBA00022737"/>
    </source>
</evidence>
<keyword evidence="3 10" id="KW-0853">WD repeat</keyword>
<dbReference type="GO" id="GO:0008017">
    <property type="term" value="F:microtubule binding"/>
    <property type="evidence" value="ECO:0007669"/>
    <property type="project" value="UniProtKB-UniRule"/>
</dbReference>
<dbReference type="PROSITE" id="PS50082">
    <property type="entry name" value="WD_REPEATS_2"/>
    <property type="match status" value="4"/>
</dbReference>
<dbReference type="SUPFAM" id="SSF50978">
    <property type="entry name" value="WD40 repeat-like"/>
    <property type="match status" value="1"/>
</dbReference>
<reference evidence="14 15" key="1">
    <citation type="submission" date="2020-08" db="EMBL/GenBank/DDBJ databases">
        <title>Plant Genome Project.</title>
        <authorList>
            <person name="Zhang R.-G."/>
        </authorList>
    </citation>
    <scope>NUCLEOTIDE SEQUENCE [LARGE SCALE GENOMIC DNA]</scope>
    <source>
        <tissue evidence="14">Rhizome</tissue>
    </source>
</reference>
<keyword evidence="4 9" id="KW-0493">Microtubule</keyword>
<keyword evidence="6" id="KW-0677">Repeat</keyword>
<protein>
    <recommendedName>
        <fullName evidence="9">Katanin p80 WD40 repeat-containing subunit B1 homolog</fullName>
    </recommendedName>
</protein>
<dbReference type="Proteomes" id="UP000734854">
    <property type="component" value="Unassembled WGS sequence"/>
</dbReference>
<evidence type="ECO:0000256" key="1">
    <source>
        <dbReference type="ARBA" id="ARBA00004245"/>
    </source>
</evidence>
<evidence type="ECO:0000256" key="3">
    <source>
        <dbReference type="ARBA" id="ARBA00022574"/>
    </source>
</evidence>
<dbReference type="InterPro" id="IPR019775">
    <property type="entry name" value="WD40_repeat_CS"/>
</dbReference>
<comment type="similarity">
    <text evidence="9">Belongs to the WD repeat KATNB1 family.</text>
</comment>
<keyword evidence="8 9" id="KW-0206">Cytoskeleton</keyword>
<dbReference type="InterPro" id="IPR000858">
    <property type="entry name" value="S_locus_glycoprot_dom"/>
</dbReference>
<dbReference type="PROSITE" id="PS00678">
    <property type="entry name" value="WD_REPEATS_1"/>
    <property type="match status" value="3"/>
</dbReference>
<sequence>MDGILRRSPSTSPAREPDKVTNKVGGGAVVLLLCLSTRSSASSFGSPTSSRLSSIASHCVLKHQIELAERSGERDGVESRLQAPIFVTGGEDRKVNLWAIGKPNPLLSLSGHMNSVVSVAFDSAEVLVLGGSSNGIIKLWDLEEAKIIRTLTGHRSNCTSVEFHPFGEFFASGSLDADLRIWDIRKKGCIHTYKGHTGGIKKIRFTPDERWVVTGGADNAVKLWDLTAGKLLHDFKFHNGPIRCIDFHPHEFLLATGSADQTVNFWDLETFELIGSAGPEVTRVFSWEPIRCHDAVDMGWSTLADLSVYEGKLLGCSYRENCIGLWLADISLIAPYALGVVPKVNVTVEPTYVQGEIHSLELTDISKKSNTTPTSEYQEIGVKTKETKKGSFLTSDDFLSSITPVSNSDYASTTPSVILSRVIRDKTSSGGITGPQKIDSRITSEASIRSDATSKVVRGSLNSSNRSSQILPSKSTVLTSISTSANGISLVNAKQRPMVQASLGTHSPVSMSVVVPRDNRDLDSFKVKNITSETISHNLRLNRPAHKHKPSFASGDSKGQLVEKASVNMSERCDSDINLRLFSGVAGNHDAAETDKREHDKTRDIARDFERVVSLEQPVHSQNDHCMKELLLHDEQKGSEQSSERHLSISEVDFSPETLVQNHDAFVNSLKSRLMKLQMVKHFWEQNGIRGAIGAMAKLLDYSVQIDVINILKEKIDLFTLDLFSLLLPLFVSLLSSKIERHIIVALSLLLELVKSFKPVITSTITASSTVENRGFHSQLHWHDIQQQSSSPSSSAWPILYHAQFDADGEYIIMDVLLDYGKFSCSVYASCGPFCNCNDMSSPSCSCARGYRVRSQTEWDLSYCDIQQLFLESNSLPFITRTGMWPNPSSL</sequence>
<dbReference type="InterPro" id="IPR015943">
    <property type="entry name" value="WD40/YVTN_repeat-like_dom_sf"/>
</dbReference>
<dbReference type="GO" id="GO:0007019">
    <property type="term" value="P:microtubule depolymerization"/>
    <property type="evidence" value="ECO:0007669"/>
    <property type="project" value="TreeGrafter"/>
</dbReference>
<dbReference type="GO" id="GO:0005737">
    <property type="term" value="C:cytoplasm"/>
    <property type="evidence" value="ECO:0007669"/>
    <property type="project" value="UniProtKB-UniRule"/>
</dbReference>
<organism evidence="14 15">
    <name type="scientific">Zingiber officinale</name>
    <name type="common">Ginger</name>
    <name type="synonym">Amomum zingiber</name>
    <dbReference type="NCBI Taxonomy" id="94328"/>
    <lineage>
        <taxon>Eukaryota</taxon>
        <taxon>Viridiplantae</taxon>
        <taxon>Streptophyta</taxon>
        <taxon>Embryophyta</taxon>
        <taxon>Tracheophyta</taxon>
        <taxon>Spermatophyta</taxon>
        <taxon>Magnoliopsida</taxon>
        <taxon>Liliopsida</taxon>
        <taxon>Zingiberales</taxon>
        <taxon>Zingiberaceae</taxon>
        <taxon>Zingiber</taxon>
    </lineage>
</organism>
<evidence type="ECO:0000259" key="13">
    <source>
        <dbReference type="Pfam" id="PF13925"/>
    </source>
</evidence>
<feature type="repeat" description="WD" evidence="10">
    <location>
        <begin position="109"/>
        <end position="150"/>
    </location>
</feature>
<evidence type="ECO:0000256" key="5">
    <source>
        <dbReference type="ARBA" id="ARBA00022729"/>
    </source>
</evidence>
<dbReference type="GO" id="GO:0008352">
    <property type="term" value="C:katanin complex"/>
    <property type="evidence" value="ECO:0007669"/>
    <property type="project" value="InterPro"/>
</dbReference>
<name>A0A8J5HB09_ZINOF</name>
<dbReference type="Pfam" id="PF13925">
    <property type="entry name" value="Katanin_con80"/>
    <property type="match status" value="1"/>
</dbReference>
<keyword evidence="2 9" id="KW-0963">Cytoplasm</keyword>
<dbReference type="HAMAP" id="MF_03022">
    <property type="entry name" value="Katanin_p80_B1"/>
    <property type="match status" value="1"/>
</dbReference>
<dbReference type="InterPro" id="IPR028021">
    <property type="entry name" value="Katanin_C-terminal"/>
</dbReference>
<dbReference type="SMART" id="SM00320">
    <property type="entry name" value="WD40"/>
    <property type="match status" value="5"/>
</dbReference>
<dbReference type="AlphaFoldDB" id="A0A8J5HB09"/>
<dbReference type="PRINTS" id="PR00320">
    <property type="entry name" value="GPROTEINBRPT"/>
</dbReference>
<evidence type="ECO:0000256" key="7">
    <source>
        <dbReference type="ARBA" id="ARBA00023157"/>
    </source>
</evidence>
<feature type="repeat" description="WD" evidence="10">
    <location>
        <begin position="151"/>
        <end position="192"/>
    </location>
</feature>
<feature type="repeat" description="WD" evidence="10">
    <location>
        <begin position="193"/>
        <end position="234"/>
    </location>
</feature>
<accession>A0A8J5HB09</accession>
<comment type="subcellular location">
    <subcellularLocation>
        <location evidence="1 9">Cytoplasm</location>
        <location evidence="1 9">Cytoskeleton</location>
    </subcellularLocation>
</comment>
<dbReference type="PANTHER" id="PTHR19845:SF17">
    <property type="entry name" value="KATANIN P80 WD40 REPEAT-CONTAINING SUBUNIT B1 HOMOLOG"/>
    <property type="match status" value="1"/>
</dbReference>
<dbReference type="GO" id="GO:0048544">
    <property type="term" value="P:recognition of pollen"/>
    <property type="evidence" value="ECO:0007669"/>
    <property type="project" value="InterPro"/>
</dbReference>
<evidence type="ECO:0000256" key="11">
    <source>
        <dbReference type="SAM" id="MobiDB-lite"/>
    </source>
</evidence>
<dbReference type="InterPro" id="IPR001680">
    <property type="entry name" value="WD40_rpt"/>
</dbReference>
<feature type="domain" description="Katanin p80 subunit C-terminal" evidence="13">
    <location>
        <begin position="661"/>
        <end position="770"/>
    </location>
</feature>
<dbReference type="InterPro" id="IPR020472">
    <property type="entry name" value="WD40_PAC1"/>
</dbReference>
<dbReference type="GO" id="GO:0051013">
    <property type="term" value="P:microtubule severing"/>
    <property type="evidence" value="ECO:0007669"/>
    <property type="project" value="UniProtKB-UniRule"/>
</dbReference>
<evidence type="ECO:0000256" key="8">
    <source>
        <dbReference type="ARBA" id="ARBA00023212"/>
    </source>
</evidence>
<dbReference type="EMBL" id="JACMSC010000006">
    <property type="protein sequence ID" value="KAG6517752.1"/>
    <property type="molecule type" value="Genomic_DNA"/>
</dbReference>
<comment type="caution">
    <text evidence="14">The sequence shown here is derived from an EMBL/GenBank/DDBJ whole genome shotgun (WGS) entry which is preliminary data.</text>
</comment>
<comment type="function">
    <text evidence="9">May participate in a complex which severs microtubules in an ATP-dependent manner. Microtubule severing may promote rapid reorganization of cellular microtubule arrays.</text>
</comment>
<evidence type="ECO:0000256" key="10">
    <source>
        <dbReference type="PROSITE-ProRule" id="PRU00221"/>
    </source>
</evidence>
<evidence type="ECO:0000256" key="2">
    <source>
        <dbReference type="ARBA" id="ARBA00022490"/>
    </source>
</evidence>
<dbReference type="Pfam" id="PF00400">
    <property type="entry name" value="WD40"/>
    <property type="match status" value="4"/>
</dbReference>
<keyword evidence="15" id="KW-1185">Reference proteome</keyword>
<dbReference type="FunFam" id="2.130.10.10:FF:000462">
    <property type="entry name" value="Katanin p80 WD40 repeat-containing subunit B1"/>
    <property type="match status" value="1"/>
</dbReference>
<dbReference type="PROSITE" id="PS50294">
    <property type="entry name" value="WD_REPEATS_REGION"/>
    <property type="match status" value="4"/>
</dbReference>
<dbReference type="Pfam" id="PF00954">
    <property type="entry name" value="S_locus_glycop"/>
    <property type="match status" value="1"/>
</dbReference>
<dbReference type="InterPro" id="IPR036322">
    <property type="entry name" value="WD40_repeat_dom_sf"/>
</dbReference>
<dbReference type="InterPro" id="IPR026962">
    <property type="entry name" value="KTNB1"/>
</dbReference>
<keyword evidence="5" id="KW-0732">Signal</keyword>
<feature type="repeat" description="WD" evidence="10">
    <location>
        <begin position="235"/>
        <end position="276"/>
    </location>
</feature>
<evidence type="ECO:0000259" key="12">
    <source>
        <dbReference type="Pfam" id="PF00954"/>
    </source>
</evidence>
<dbReference type="Gene3D" id="2.130.10.10">
    <property type="entry name" value="YVTN repeat-like/Quinoprotein amine dehydrogenase"/>
    <property type="match status" value="2"/>
</dbReference>
<gene>
    <name evidence="14" type="ORF">ZIOFF_021150</name>
</gene>
<keyword evidence="7" id="KW-1015">Disulfide bond</keyword>
<evidence type="ECO:0000313" key="15">
    <source>
        <dbReference type="Proteomes" id="UP000734854"/>
    </source>
</evidence>
<proteinExistence type="inferred from homology"/>
<feature type="domain" description="S-locus glycoprotein" evidence="12">
    <location>
        <begin position="822"/>
        <end position="853"/>
    </location>
</feature>
<evidence type="ECO:0000256" key="9">
    <source>
        <dbReference type="HAMAP-Rule" id="MF_03022"/>
    </source>
</evidence>
<evidence type="ECO:0000256" key="4">
    <source>
        <dbReference type="ARBA" id="ARBA00022701"/>
    </source>
</evidence>